<dbReference type="InterPro" id="IPR039537">
    <property type="entry name" value="Retrotran_Ty1/copia-like"/>
</dbReference>
<dbReference type="GO" id="GO:0003676">
    <property type="term" value="F:nucleic acid binding"/>
    <property type="evidence" value="ECO:0007669"/>
    <property type="project" value="InterPro"/>
</dbReference>
<organism evidence="2 3">
    <name type="scientific">Dioscorea cayennensis subsp. rotundata</name>
    <name type="common">White Guinea yam</name>
    <name type="synonym">Dioscorea rotundata</name>
    <dbReference type="NCBI Taxonomy" id="55577"/>
    <lineage>
        <taxon>Eukaryota</taxon>
        <taxon>Viridiplantae</taxon>
        <taxon>Streptophyta</taxon>
        <taxon>Embryophyta</taxon>
        <taxon>Tracheophyta</taxon>
        <taxon>Spermatophyta</taxon>
        <taxon>Magnoliopsida</taxon>
        <taxon>Liliopsida</taxon>
        <taxon>Dioscoreales</taxon>
        <taxon>Dioscoreaceae</taxon>
        <taxon>Dioscorea</taxon>
    </lineage>
</organism>
<keyword evidence="2" id="KW-1185">Reference proteome</keyword>
<dbReference type="SUPFAM" id="SSF53098">
    <property type="entry name" value="Ribonuclease H-like"/>
    <property type="match status" value="1"/>
</dbReference>
<accession>A0AB40AYR3</accession>
<dbReference type="Proteomes" id="UP001515500">
    <property type="component" value="Unplaced"/>
</dbReference>
<dbReference type="InterPro" id="IPR001584">
    <property type="entry name" value="Integrase_cat-core"/>
</dbReference>
<dbReference type="Pfam" id="PF00665">
    <property type="entry name" value="rve"/>
    <property type="match status" value="1"/>
</dbReference>
<feature type="domain" description="Integrase catalytic" evidence="1">
    <location>
        <begin position="14"/>
        <end position="74"/>
    </location>
</feature>
<evidence type="ECO:0000313" key="3">
    <source>
        <dbReference type="RefSeq" id="XP_039120070.1"/>
    </source>
</evidence>
<evidence type="ECO:0000313" key="2">
    <source>
        <dbReference type="Proteomes" id="UP001515500"/>
    </source>
</evidence>
<sequence length="155" mass="17415">MAFLGVVSPPSDVVCLDDYTRFTWLYLMPHHSQLLSIYRTFSAMIHTQFSASIKTFRSDSGGEYTSYAFRAFLSSEVSSPPLSVESPTVSSPPPSLPFAHPPVRFTYHRRDPASLHLGRLFPTPLPTIDPAHEVPTEKQFDYLSGGLPWQRSLKL</sequence>
<dbReference type="Gene3D" id="3.30.420.10">
    <property type="entry name" value="Ribonuclease H-like superfamily/Ribonuclease H"/>
    <property type="match status" value="1"/>
</dbReference>
<gene>
    <name evidence="3" type="primary">LOC120256467</name>
</gene>
<protein>
    <submittedName>
        <fullName evidence="3">Uncharacterized protein LOC120256467</fullName>
    </submittedName>
</protein>
<evidence type="ECO:0000259" key="1">
    <source>
        <dbReference type="Pfam" id="PF00665"/>
    </source>
</evidence>
<dbReference type="AlphaFoldDB" id="A0AB40AYR3"/>
<dbReference type="RefSeq" id="XP_039120070.1">
    <property type="nucleotide sequence ID" value="XM_039264136.1"/>
</dbReference>
<dbReference type="GeneID" id="120256467"/>
<dbReference type="InterPro" id="IPR012337">
    <property type="entry name" value="RNaseH-like_sf"/>
</dbReference>
<dbReference type="PANTHER" id="PTHR42648:SF26">
    <property type="entry name" value="INTEGRASE CATALYTIC DOMAIN-CONTAINING PROTEIN"/>
    <property type="match status" value="1"/>
</dbReference>
<dbReference type="InterPro" id="IPR036397">
    <property type="entry name" value="RNaseH_sf"/>
</dbReference>
<proteinExistence type="predicted"/>
<name>A0AB40AYR3_DIOCR</name>
<dbReference type="GO" id="GO:0015074">
    <property type="term" value="P:DNA integration"/>
    <property type="evidence" value="ECO:0007669"/>
    <property type="project" value="InterPro"/>
</dbReference>
<dbReference type="PANTHER" id="PTHR42648">
    <property type="entry name" value="TRANSPOSASE, PUTATIVE-RELATED"/>
    <property type="match status" value="1"/>
</dbReference>
<reference evidence="3" key="1">
    <citation type="submission" date="2025-08" db="UniProtKB">
        <authorList>
            <consortium name="RefSeq"/>
        </authorList>
    </citation>
    <scope>IDENTIFICATION</scope>
</reference>